<protein>
    <submittedName>
        <fullName evidence="1">Uncharacterized protein</fullName>
    </submittedName>
</protein>
<gene>
    <name evidence="1" type="ORF">IAC73_01260</name>
</gene>
<dbReference type="Proteomes" id="UP000886857">
    <property type="component" value="Unassembled WGS sequence"/>
</dbReference>
<proteinExistence type="predicted"/>
<evidence type="ECO:0000313" key="1">
    <source>
        <dbReference type="EMBL" id="HIU98457.1"/>
    </source>
</evidence>
<dbReference type="EMBL" id="DVOE01000014">
    <property type="protein sequence ID" value="HIU98457.1"/>
    <property type="molecule type" value="Genomic_DNA"/>
</dbReference>
<accession>A0A9D1N9J1</accession>
<organism evidence="1 2">
    <name type="scientific">Candidatus Limadaptatus stercoripullorum</name>
    <dbReference type="NCBI Taxonomy" id="2840846"/>
    <lineage>
        <taxon>Bacteria</taxon>
        <taxon>Bacillati</taxon>
        <taxon>Bacillota</taxon>
        <taxon>Clostridia</taxon>
        <taxon>Eubacteriales</taxon>
        <taxon>Candidatus Limadaptatus</taxon>
    </lineage>
</organism>
<reference evidence="1" key="2">
    <citation type="journal article" date="2021" name="PeerJ">
        <title>Extensive microbial diversity within the chicken gut microbiome revealed by metagenomics and culture.</title>
        <authorList>
            <person name="Gilroy R."/>
            <person name="Ravi A."/>
            <person name="Getino M."/>
            <person name="Pursley I."/>
            <person name="Horton D.L."/>
            <person name="Alikhan N.F."/>
            <person name="Baker D."/>
            <person name="Gharbi K."/>
            <person name="Hall N."/>
            <person name="Watson M."/>
            <person name="Adriaenssens E.M."/>
            <person name="Foster-Nyarko E."/>
            <person name="Jarju S."/>
            <person name="Secka A."/>
            <person name="Antonio M."/>
            <person name="Oren A."/>
            <person name="Chaudhuri R.R."/>
            <person name="La Ragione R."/>
            <person name="Hildebrand F."/>
            <person name="Pallen M.J."/>
        </authorList>
    </citation>
    <scope>NUCLEOTIDE SEQUENCE</scope>
    <source>
        <strain evidence="1">10406</strain>
    </source>
</reference>
<reference evidence="1" key="1">
    <citation type="submission" date="2020-10" db="EMBL/GenBank/DDBJ databases">
        <authorList>
            <person name="Gilroy R."/>
        </authorList>
    </citation>
    <scope>NUCLEOTIDE SEQUENCE</scope>
    <source>
        <strain evidence="1">10406</strain>
    </source>
</reference>
<comment type="caution">
    <text evidence="1">The sequence shown here is derived from an EMBL/GenBank/DDBJ whole genome shotgun (WGS) entry which is preliminary data.</text>
</comment>
<dbReference type="AlphaFoldDB" id="A0A9D1N9J1"/>
<evidence type="ECO:0000313" key="2">
    <source>
        <dbReference type="Proteomes" id="UP000886857"/>
    </source>
</evidence>
<name>A0A9D1N9J1_9FIRM</name>
<sequence>MKAASFVIGILVGMVLLVVAVGGGLAVALSVVTVGQIEDTVGTDIIDDESDANGQTLLDLAMSLMDDLADPSSITINLFREKYGLKIPAEISGIDISVLFDYPISEVANHLGDVVNNMTLRDVDEFLSLGLEEKYPDLSVLISNLDNNVDDALNNILASIDSSSMTLYSLETGFGITLGENRLFDELYHTPLSEFGEVMDLLPVGTLTGADSDLFLPVGENTVYVAVDRYEEVSDSELKLVADGAETYIAGADADENGLIRRELRYTRGEDGSYTPDNSCYAEDYDGTGTFYRHIVYEPYDGTQEGELFVMAYLNNFTADGKALVADGLFPLSSVYTDESLSVSLAETVTGGTVTVGEDVFINIAAEGETKVAEAVAVFGLPDGTVVDENTRLEEKKDGVSYTADHDHIRVHIGTADQAIQVIAGIGVSSLNNVTDKITSLNLGEVIDITDDSAKILRTLKDTQISKLSDALDTITLADATDIVLDEYSPATGGAYVLEDGSYTLYNPAKHAGAQRYQKTAVDGSSSAALQRLANVTIPNISAAFDTMVLGDAIGVIPDAYILVDSPESGETYYVFNKLGYPERAVYGVDEANAWYERVSSGEGNAILKQLAFVGINDISEAMNGVIEDTLLSDIIEIVRETAVKADEAGEYWLVAYDPYLTEGADGEETRYAFVYDGSGSYFRTSYLYTPATDALLPKGETMYFVYEEIANASDLADQTAVQNVFFRSADGKYYENPALAAYYAATNTDPTTWANKPYKRVAANAGDPGAESETVYPNGDSESGLYIEFFAAYVRYDAGNPAHWGRELFFKFTDGYTLSTADTKDETLYYYDFESGAYTSSQSASTSDALVMMTGRDDGKYYFSEINGVRAADDKAFASGDTVYSKRLAEVIYKLADNGSFVYEDGGYVAYDPDRHADVTERYDRVTGVLVNKAGNDGGEGLLAPLSTDRVSVVREKSSSVLIAMLDRELTIGTLDENIKSFTIEELIDIESGSVFDDPTIRKATVDTLSDAITAKLTNSSIGELIRWANVRGVDEKVLFILEDVKVSDFFTALEYKNGTITVNMEKLLGVN</sequence>